<dbReference type="EMBL" id="RBZU01000002">
    <property type="protein sequence ID" value="RKP57674.1"/>
    <property type="molecule type" value="Genomic_DNA"/>
</dbReference>
<dbReference type="AlphaFoldDB" id="A0A494YCF4"/>
<dbReference type="Gene3D" id="1.10.700.10">
    <property type="entry name" value="Dioxygenase LigAB, LigA subunit"/>
    <property type="match status" value="1"/>
</dbReference>
<proteinExistence type="predicted"/>
<keyword evidence="2" id="KW-0223">Dioxygenase</keyword>
<protein>
    <submittedName>
        <fullName evidence="2">Aromatic ring-opening dioxygenase subunit LigA</fullName>
    </submittedName>
</protein>
<keyword evidence="2" id="KW-0560">Oxidoreductase</keyword>
<dbReference type="CDD" id="cd07321">
    <property type="entry name" value="Extradiol_Dioxygenase_3A_like"/>
    <property type="match status" value="1"/>
</dbReference>
<dbReference type="Pfam" id="PF07746">
    <property type="entry name" value="LigA"/>
    <property type="match status" value="1"/>
</dbReference>
<evidence type="ECO:0000313" key="2">
    <source>
        <dbReference type="EMBL" id="RKP57674.1"/>
    </source>
</evidence>
<dbReference type="Proteomes" id="UP000270342">
    <property type="component" value="Unassembled WGS sequence"/>
</dbReference>
<name>A0A494YCF4_9BURK</name>
<dbReference type="OrthoDB" id="3478734at2"/>
<reference evidence="2 3" key="1">
    <citation type="submission" date="2018-10" db="EMBL/GenBank/DDBJ databases">
        <title>Robbsia sp. DHC34, isolated from soil.</title>
        <authorList>
            <person name="Gao Z.-H."/>
            <person name="Qiu L.-H."/>
        </authorList>
    </citation>
    <scope>NUCLEOTIDE SEQUENCE [LARGE SCALE GENOMIC DNA]</scope>
    <source>
        <strain evidence="2 3">DHC34</strain>
    </source>
</reference>
<gene>
    <name evidence="2" type="ORF">D7S86_06960</name>
</gene>
<dbReference type="GO" id="GO:0051213">
    <property type="term" value="F:dioxygenase activity"/>
    <property type="evidence" value="ECO:0007669"/>
    <property type="project" value="UniProtKB-KW"/>
</dbReference>
<organism evidence="2 3">
    <name type="scientific">Pararobbsia silviterrae</name>
    <dbReference type="NCBI Taxonomy" id="1792498"/>
    <lineage>
        <taxon>Bacteria</taxon>
        <taxon>Pseudomonadati</taxon>
        <taxon>Pseudomonadota</taxon>
        <taxon>Betaproteobacteria</taxon>
        <taxon>Burkholderiales</taxon>
        <taxon>Burkholderiaceae</taxon>
        <taxon>Pararobbsia</taxon>
    </lineage>
</organism>
<dbReference type="InterPro" id="IPR011986">
    <property type="entry name" value="Xdiol_dOase_LigA"/>
</dbReference>
<comment type="caution">
    <text evidence="2">The sequence shown here is derived from an EMBL/GenBank/DDBJ whole genome shotgun (WGS) entry which is preliminary data.</text>
</comment>
<evidence type="ECO:0000259" key="1">
    <source>
        <dbReference type="Pfam" id="PF07746"/>
    </source>
</evidence>
<feature type="domain" description="Extradiol ring-cleavage dioxygenase LigAB LigA subunit" evidence="1">
    <location>
        <begin position="6"/>
        <end position="81"/>
    </location>
</feature>
<dbReference type="InterPro" id="IPR036622">
    <property type="entry name" value="LigA_sf"/>
</dbReference>
<accession>A0A494YCF4</accession>
<sequence length="108" mass="12476">MSLYQLQKVFYDINREPALQRTAREDLGAMLERYDLTDEERAALLRRDIGLLYVLGVNCQLLMHFAALCEVGWSDYLEQMREGVRRYGPVRAGVYAMTTRVDEKVAGL</sequence>
<dbReference type="RefSeq" id="WP_121084879.1">
    <property type="nucleotide sequence ID" value="NZ_RBZU01000002.1"/>
</dbReference>
<dbReference type="SUPFAM" id="SSF48076">
    <property type="entry name" value="LigA subunit of an aromatic-ring-opening dioxygenase LigAB"/>
    <property type="match status" value="1"/>
</dbReference>
<keyword evidence="3" id="KW-1185">Reference proteome</keyword>
<evidence type="ECO:0000313" key="3">
    <source>
        <dbReference type="Proteomes" id="UP000270342"/>
    </source>
</evidence>